<feature type="domain" description="Enoyl reductase (ER)" evidence="2">
    <location>
        <begin position="20"/>
        <end position="347"/>
    </location>
</feature>
<dbReference type="InterPro" id="IPR020843">
    <property type="entry name" value="ER"/>
</dbReference>
<dbReference type="PANTHER" id="PTHR43205:SF7">
    <property type="entry name" value="PROSTAGLANDIN REDUCTASE 1"/>
    <property type="match status" value="1"/>
</dbReference>
<evidence type="ECO:0000259" key="2">
    <source>
        <dbReference type="SMART" id="SM00829"/>
    </source>
</evidence>
<dbReference type="Pfam" id="PF16884">
    <property type="entry name" value="ADH_N_2"/>
    <property type="match status" value="1"/>
</dbReference>
<dbReference type="GO" id="GO:0016628">
    <property type="term" value="F:oxidoreductase activity, acting on the CH-CH group of donors, NAD or NADP as acceptor"/>
    <property type="evidence" value="ECO:0007669"/>
    <property type="project" value="InterPro"/>
</dbReference>
<dbReference type="Pfam" id="PF00107">
    <property type="entry name" value="ADH_zinc_N"/>
    <property type="match status" value="1"/>
</dbReference>
<dbReference type="InterPro" id="IPR041694">
    <property type="entry name" value="ADH_N_2"/>
</dbReference>
<dbReference type="AlphaFoldDB" id="A0A6A6U6B7"/>
<dbReference type="PANTHER" id="PTHR43205">
    <property type="entry name" value="PROSTAGLANDIN REDUCTASE"/>
    <property type="match status" value="1"/>
</dbReference>
<evidence type="ECO:0000256" key="1">
    <source>
        <dbReference type="ARBA" id="ARBA00023002"/>
    </source>
</evidence>
<dbReference type="Gene3D" id="3.40.50.720">
    <property type="entry name" value="NAD(P)-binding Rossmann-like Domain"/>
    <property type="match status" value="1"/>
</dbReference>
<reference evidence="3" key="1">
    <citation type="journal article" date="2020" name="Stud. Mycol.">
        <title>101 Dothideomycetes genomes: a test case for predicting lifestyles and emergence of pathogens.</title>
        <authorList>
            <person name="Haridas S."/>
            <person name="Albert R."/>
            <person name="Binder M."/>
            <person name="Bloem J."/>
            <person name="Labutti K."/>
            <person name="Salamov A."/>
            <person name="Andreopoulos B."/>
            <person name="Baker S."/>
            <person name="Barry K."/>
            <person name="Bills G."/>
            <person name="Bluhm B."/>
            <person name="Cannon C."/>
            <person name="Castanera R."/>
            <person name="Culley D."/>
            <person name="Daum C."/>
            <person name="Ezra D."/>
            <person name="Gonzalez J."/>
            <person name="Henrissat B."/>
            <person name="Kuo A."/>
            <person name="Liang C."/>
            <person name="Lipzen A."/>
            <person name="Lutzoni F."/>
            <person name="Magnuson J."/>
            <person name="Mondo S."/>
            <person name="Nolan M."/>
            <person name="Ohm R."/>
            <person name="Pangilinan J."/>
            <person name="Park H.-J."/>
            <person name="Ramirez L."/>
            <person name="Alfaro M."/>
            <person name="Sun H."/>
            <person name="Tritt A."/>
            <person name="Yoshinaga Y."/>
            <person name="Zwiers L.-H."/>
            <person name="Turgeon B."/>
            <person name="Goodwin S."/>
            <person name="Spatafora J."/>
            <person name="Crous P."/>
            <person name="Grigoriev I."/>
        </authorList>
    </citation>
    <scope>NUCLEOTIDE SEQUENCE</scope>
    <source>
        <strain evidence="3">CBS 115976</strain>
    </source>
</reference>
<dbReference type="Gene3D" id="3.90.180.10">
    <property type="entry name" value="Medium-chain alcohol dehydrogenases, catalytic domain"/>
    <property type="match status" value="1"/>
</dbReference>
<dbReference type="CDD" id="cd05288">
    <property type="entry name" value="PGDH"/>
    <property type="match status" value="1"/>
</dbReference>
<protein>
    <submittedName>
        <fullName evidence="3">NAD(P)-binding protein</fullName>
    </submittedName>
</protein>
<keyword evidence="4" id="KW-1185">Reference proteome</keyword>
<dbReference type="InterPro" id="IPR036291">
    <property type="entry name" value="NAD(P)-bd_dom_sf"/>
</dbReference>
<dbReference type="FunFam" id="3.40.50.720:FF:000121">
    <property type="entry name" value="Prostaglandin reductase 2"/>
    <property type="match status" value="1"/>
</dbReference>
<dbReference type="InterPro" id="IPR045010">
    <property type="entry name" value="MDR_fam"/>
</dbReference>
<name>A0A6A6U6B7_9PEZI</name>
<dbReference type="Proteomes" id="UP000799302">
    <property type="component" value="Unassembled WGS sequence"/>
</dbReference>
<dbReference type="OrthoDB" id="809632at2759"/>
<accession>A0A6A6U6B7</accession>
<evidence type="ECO:0000313" key="4">
    <source>
        <dbReference type="Proteomes" id="UP000799302"/>
    </source>
</evidence>
<proteinExistence type="predicted"/>
<keyword evidence="1" id="KW-0560">Oxidoreductase</keyword>
<dbReference type="SMART" id="SM00829">
    <property type="entry name" value="PKS_ER"/>
    <property type="match status" value="1"/>
</dbReference>
<sequence length="353" mass="38224">MVSNKALVLAKYPSGFPVPGEDLVVKTTEINLDEASCPDDGLIIKNHYISFDPYQRGRMRPAGAGSYAASFEIGKPITNRAISTVVVSKSDKFKKGDVIVSVDGTGTEEYTLLPSGSTSRSFKLENPYKLDPMVYIGPLGMPGLTAWSSLYEIGKPKSGETIFISAASGAVGQIVGQLAKKEGLKVIGSVGDDAKAKWCTEELGFDACFNYKKEKPYEALKRLAPEGLDIYYENVGGETLEAAITHMKVYGRIIVCGMISQYNVKPEEAYPIRNLAMVIGKRLIMQGFLVGDPNMGPKYGKDFNEKLAQWISDGSIKIKLSVTKGMDNAADGFVGMLQGKNFGKAVLEISPLE</sequence>
<dbReference type="SUPFAM" id="SSF50129">
    <property type="entry name" value="GroES-like"/>
    <property type="match status" value="1"/>
</dbReference>
<gene>
    <name evidence="3" type="ORF">BT63DRAFT_376324</name>
</gene>
<dbReference type="InterPro" id="IPR013149">
    <property type="entry name" value="ADH-like_C"/>
</dbReference>
<dbReference type="EMBL" id="MU004238">
    <property type="protein sequence ID" value="KAF2666833.1"/>
    <property type="molecule type" value="Genomic_DNA"/>
</dbReference>
<dbReference type="SUPFAM" id="SSF51735">
    <property type="entry name" value="NAD(P)-binding Rossmann-fold domains"/>
    <property type="match status" value="1"/>
</dbReference>
<evidence type="ECO:0000313" key="3">
    <source>
        <dbReference type="EMBL" id="KAF2666833.1"/>
    </source>
</evidence>
<dbReference type="InterPro" id="IPR011032">
    <property type="entry name" value="GroES-like_sf"/>
</dbReference>
<organism evidence="3 4">
    <name type="scientific">Microthyrium microscopicum</name>
    <dbReference type="NCBI Taxonomy" id="703497"/>
    <lineage>
        <taxon>Eukaryota</taxon>
        <taxon>Fungi</taxon>
        <taxon>Dikarya</taxon>
        <taxon>Ascomycota</taxon>
        <taxon>Pezizomycotina</taxon>
        <taxon>Dothideomycetes</taxon>
        <taxon>Dothideomycetes incertae sedis</taxon>
        <taxon>Microthyriales</taxon>
        <taxon>Microthyriaceae</taxon>
        <taxon>Microthyrium</taxon>
    </lineage>
</organism>